<dbReference type="RefSeq" id="WP_124933386.1">
    <property type="nucleotide sequence ID" value="NZ_RQZC01000005.1"/>
</dbReference>
<dbReference type="OrthoDB" id="5363652at2"/>
<dbReference type="InterPro" id="IPR011664">
    <property type="entry name" value="Abi_system_AbiD/AbiF-like"/>
</dbReference>
<sequence>MSALDSTYTKPFLTIPEQIRRLRERGMDCGTDSFASGVLERYGYYRLSGYWHLHRARPEPPAPRFDEDGREIRLDSFQPGATLRQVVALYEFDHELRTRLGRAISMVETAFRFHIGHRLGKEDRFAHRHPEKLGALRKSDPGTSPEPTTAYLEWIEEYERHERRARGDFVVHFREVYGPHLPIWVATEVMSFGVLSGLYNLMPQADQEILAARFQIRTANDRGDRGALKNWLNNLRHVRNICAHYGRLWNRTFDVVIDAPGRARRDASDLLAPLADGGVGNKLYGVMLILRHLLLSIAPERPDVVDVADFIEDSSQDIGFSMNQLGFPDGWRSSPLWDRDFTLDPSSMLAASLLDRVDCRTAAETRTALTCADVTESERDRTPEQAQRAMKAAQRSLLRTYLKHRVLIEVELGKTRHYPAFQFRDGKIIDALAEINKVFAAVCEDVEPTLVAAALLDWWQTPHPGLPKGPEGSNRSPVDLLQSVSERDFKMAIEEASAMSGFVAPTQSSLLG</sequence>
<dbReference type="AlphaFoldDB" id="A0A3P1VAN9"/>
<proteinExistence type="predicted"/>
<evidence type="ECO:0000313" key="2">
    <source>
        <dbReference type="Proteomes" id="UP000271272"/>
    </source>
</evidence>
<dbReference type="Pfam" id="PF07751">
    <property type="entry name" value="Abi_2"/>
    <property type="match status" value="1"/>
</dbReference>
<dbReference type="EMBL" id="RQZC01000005">
    <property type="protein sequence ID" value="RRD29653.1"/>
    <property type="molecule type" value="Genomic_DNA"/>
</dbReference>
<reference evidence="1 2" key="1">
    <citation type="submission" date="2018-11" db="EMBL/GenBank/DDBJ databases">
        <title>Genomes From Bacteria Associated with the Canine Oral Cavity: a Test Case for Automated Genome-Based Taxonomic Assignment.</title>
        <authorList>
            <person name="Coil D.A."/>
            <person name="Jospin G."/>
            <person name="Darling A.E."/>
            <person name="Wallis C."/>
            <person name="Davis I.J."/>
            <person name="Harris S."/>
            <person name="Eisen J.A."/>
            <person name="Holcombe L.J."/>
            <person name="O'Flynn C."/>
        </authorList>
    </citation>
    <scope>NUCLEOTIDE SEQUENCE [LARGE SCALE GENOMIC DNA]</scope>
    <source>
        <strain evidence="1 2">OH5050</strain>
    </source>
</reference>
<keyword evidence="2" id="KW-1185">Reference proteome</keyword>
<comment type="caution">
    <text evidence="1">The sequence shown here is derived from an EMBL/GenBank/DDBJ whole genome shotgun (WGS) entry which is preliminary data.</text>
</comment>
<gene>
    <name evidence="1" type="ORF">EII10_04825</name>
</gene>
<organism evidence="1 2">
    <name type="scientific">Actinomyces bowdenii</name>
    <dbReference type="NCBI Taxonomy" id="131109"/>
    <lineage>
        <taxon>Bacteria</taxon>
        <taxon>Bacillati</taxon>
        <taxon>Actinomycetota</taxon>
        <taxon>Actinomycetes</taxon>
        <taxon>Actinomycetales</taxon>
        <taxon>Actinomycetaceae</taxon>
        <taxon>Actinomyces</taxon>
    </lineage>
</organism>
<dbReference type="Proteomes" id="UP000271272">
    <property type="component" value="Unassembled WGS sequence"/>
</dbReference>
<evidence type="ECO:0000313" key="1">
    <source>
        <dbReference type="EMBL" id="RRD29653.1"/>
    </source>
</evidence>
<protein>
    <submittedName>
        <fullName evidence="1">Abi family protein</fullName>
    </submittedName>
</protein>
<name>A0A3P1VAN9_9ACTO</name>
<accession>A0A3P1VAN9</accession>